<dbReference type="GeneID" id="80911232"/>
<dbReference type="Pfam" id="PF05721">
    <property type="entry name" value="PhyH"/>
    <property type="match status" value="1"/>
</dbReference>
<sequence length="335" mass="37254">MSLPSTPLSIKPSTSELKDGVLTQKNLEIAIRALERDGLVVIEDLVQHATLDKLNNKMVEDAYDLQSRKDSPFNYNKGNIQQDPPMVKEFFSEEVFTNPIVTQVTSTALGPKPSLRFMSGNTALPPTADSPPASQPTHTDADFDHPHIPFALVVNVPLITMETQNGSTEVWLGTHSETSIADQEGAHGERASGRIKKNLLEARRKVRAPCQPTVKKGSIVVRDLRLWHGGKPNLSDEPRVMLAMSELCPTKIPYKTHCADPSPVHFAPWYRNQMTVEFAENLKDQLTPEKTGLHVAAEYVASEKLEVEKGYLNRPYGNAYDFDQVDKVQDLCSEV</sequence>
<dbReference type="RefSeq" id="XP_056070710.1">
    <property type="nucleotide sequence ID" value="XM_056216463.1"/>
</dbReference>
<proteinExistence type="predicted"/>
<dbReference type="EMBL" id="JAPEUX010000005">
    <property type="protein sequence ID" value="KAJ4352354.1"/>
    <property type="molecule type" value="Genomic_DNA"/>
</dbReference>
<dbReference type="SUPFAM" id="SSF51197">
    <property type="entry name" value="Clavaminate synthase-like"/>
    <property type="match status" value="1"/>
</dbReference>
<gene>
    <name evidence="2" type="ORF">N0V89_007702</name>
</gene>
<evidence type="ECO:0008006" key="4">
    <source>
        <dbReference type="Google" id="ProtNLM"/>
    </source>
</evidence>
<organism evidence="2 3">
    <name type="scientific">Didymosphaeria variabile</name>
    <dbReference type="NCBI Taxonomy" id="1932322"/>
    <lineage>
        <taxon>Eukaryota</taxon>
        <taxon>Fungi</taxon>
        <taxon>Dikarya</taxon>
        <taxon>Ascomycota</taxon>
        <taxon>Pezizomycotina</taxon>
        <taxon>Dothideomycetes</taxon>
        <taxon>Pleosporomycetidae</taxon>
        <taxon>Pleosporales</taxon>
        <taxon>Massarineae</taxon>
        <taxon>Didymosphaeriaceae</taxon>
        <taxon>Didymosphaeria</taxon>
    </lineage>
</organism>
<name>A0A9W8XJM0_9PLEO</name>
<dbReference type="PANTHER" id="PTHR37563">
    <property type="entry name" value="PHYTANOYL-COA DIOXYGENASE FAMILY PROTEIN (AFU_ORTHOLOGUE AFUA_2G03330)"/>
    <property type="match status" value="1"/>
</dbReference>
<evidence type="ECO:0000256" key="1">
    <source>
        <dbReference type="SAM" id="MobiDB-lite"/>
    </source>
</evidence>
<dbReference type="PANTHER" id="PTHR37563:SF2">
    <property type="entry name" value="PHYTANOYL-COA DIOXYGENASE FAMILY PROTEIN (AFU_ORTHOLOGUE AFUA_2G03330)"/>
    <property type="match status" value="1"/>
</dbReference>
<dbReference type="InterPro" id="IPR008775">
    <property type="entry name" value="Phytyl_CoA_dOase-like"/>
</dbReference>
<comment type="caution">
    <text evidence="2">The sequence shown here is derived from an EMBL/GenBank/DDBJ whole genome shotgun (WGS) entry which is preliminary data.</text>
</comment>
<evidence type="ECO:0000313" key="3">
    <source>
        <dbReference type="Proteomes" id="UP001140513"/>
    </source>
</evidence>
<reference evidence="2" key="1">
    <citation type="submission" date="2022-10" db="EMBL/GenBank/DDBJ databases">
        <title>Tapping the CABI collections for fungal endophytes: first genome assemblies for Collariella, Neodidymelliopsis, Ascochyta clinopodiicola, Didymella pomorum, Didymosphaeria variabile, Neocosmospora piperis and Neocucurbitaria cava.</title>
        <authorList>
            <person name="Hill R."/>
        </authorList>
    </citation>
    <scope>NUCLEOTIDE SEQUENCE</scope>
    <source>
        <strain evidence="2">IMI 356815</strain>
    </source>
</reference>
<protein>
    <recommendedName>
        <fullName evidence="4">Phytanoyl-CoA dioxygenase family protein</fullName>
    </recommendedName>
</protein>
<dbReference type="AlphaFoldDB" id="A0A9W8XJM0"/>
<dbReference type="Gene3D" id="2.60.120.620">
    <property type="entry name" value="q2cbj1_9rhob like domain"/>
    <property type="match status" value="1"/>
</dbReference>
<feature type="region of interest" description="Disordered" evidence="1">
    <location>
        <begin position="119"/>
        <end position="144"/>
    </location>
</feature>
<evidence type="ECO:0000313" key="2">
    <source>
        <dbReference type="EMBL" id="KAJ4352354.1"/>
    </source>
</evidence>
<dbReference type="OrthoDB" id="407832at2759"/>
<dbReference type="InterPro" id="IPR051961">
    <property type="entry name" value="Fungal_Metabolite_Diox"/>
</dbReference>
<dbReference type="Proteomes" id="UP001140513">
    <property type="component" value="Unassembled WGS sequence"/>
</dbReference>
<keyword evidence="3" id="KW-1185">Reference proteome</keyword>
<accession>A0A9W8XJM0</accession>